<evidence type="ECO:0000313" key="2">
    <source>
        <dbReference type="Proteomes" id="UP000092154"/>
    </source>
</evidence>
<accession>A0A1B7N3F1</accession>
<organism evidence="1 2">
    <name type="scientific">Rhizopogon vinicolor AM-OR11-026</name>
    <dbReference type="NCBI Taxonomy" id="1314800"/>
    <lineage>
        <taxon>Eukaryota</taxon>
        <taxon>Fungi</taxon>
        <taxon>Dikarya</taxon>
        <taxon>Basidiomycota</taxon>
        <taxon>Agaricomycotina</taxon>
        <taxon>Agaricomycetes</taxon>
        <taxon>Agaricomycetidae</taxon>
        <taxon>Boletales</taxon>
        <taxon>Suillineae</taxon>
        <taxon>Rhizopogonaceae</taxon>
        <taxon>Rhizopogon</taxon>
    </lineage>
</organism>
<dbReference type="InParanoid" id="A0A1B7N3F1"/>
<dbReference type="OrthoDB" id="2682083at2759"/>
<evidence type="ECO:0000313" key="1">
    <source>
        <dbReference type="EMBL" id="OAX39390.1"/>
    </source>
</evidence>
<proteinExistence type="predicted"/>
<sequence>MVFKVHLKGSIQKQLGRLPFKLFRRAPNPSRATPSESLSECANLPTELYLLIFTYATAKPSFATIGYPSLNPYYSSTFALSRVSRTFRRIALPFLLHTIFLFKAKHVLAFVHALHMQRAYAKQEMSFILTMQLMYTAFGLQTPATSVISIDLSTVLTSASWFQCYWLQSPLRSTMQVCSFLTAAWSMHGTPAPPRI</sequence>
<protein>
    <submittedName>
        <fullName evidence="1">Uncharacterized protein</fullName>
    </submittedName>
</protein>
<reference evidence="1 2" key="1">
    <citation type="submission" date="2016-06" db="EMBL/GenBank/DDBJ databases">
        <title>Comparative genomics of the ectomycorrhizal sister species Rhizopogon vinicolor and Rhizopogon vesiculosus (Basidiomycota: Boletales) reveals a divergence of the mating type B locus.</title>
        <authorList>
            <consortium name="DOE Joint Genome Institute"/>
            <person name="Mujic A.B."/>
            <person name="Kuo A."/>
            <person name="Tritt A."/>
            <person name="Lipzen A."/>
            <person name="Chen C."/>
            <person name="Johnson J."/>
            <person name="Sharma A."/>
            <person name="Barry K."/>
            <person name="Grigoriev I.V."/>
            <person name="Spatafora J.W."/>
        </authorList>
    </citation>
    <scope>NUCLEOTIDE SEQUENCE [LARGE SCALE GENOMIC DNA]</scope>
    <source>
        <strain evidence="1 2">AM-OR11-026</strain>
    </source>
</reference>
<keyword evidence="2" id="KW-1185">Reference proteome</keyword>
<dbReference type="Proteomes" id="UP000092154">
    <property type="component" value="Unassembled WGS sequence"/>
</dbReference>
<dbReference type="EMBL" id="KV448251">
    <property type="protein sequence ID" value="OAX39390.1"/>
    <property type="molecule type" value="Genomic_DNA"/>
</dbReference>
<dbReference type="AlphaFoldDB" id="A0A1B7N3F1"/>
<name>A0A1B7N3F1_9AGAM</name>
<gene>
    <name evidence="1" type="ORF">K503DRAFT_90975</name>
</gene>